<name>A0A8S3VYK1_PARAO</name>
<keyword evidence="2" id="KW-1185">Reference proteome</keyword>
<accession>A0A8S3VYK1</accession>
<protein>
    <submittedName>
        <fullName evidence="1">(apollo) hypothetical protein</fullName>
    </submittedName>
</protein>
<reference evidence="1" key="1">
    <citation type="submission" date="2021-04" db="EMBL/GenBank/DDBJ databases">
        <authorList>
            <person name="Tunstrom K."/>
        </authorList>
    </citation>
    <scope>NUCLEOTIDE SEQUENCE</scope>
</reference>
<proteinExistence type="predicted"/>
<organism evidence="1 2">
    <name type="scientific">Parnassius apollo</name>
    <name type="common">Apollo butterfly</name>
    <name type="synonym">Papilio apollo</name>
    <dbReference type="NCBI Taxonomy" id="110799"/>
    <lineage>
        <taxon>Eukaryota</taxon>
        <taxon>Metazoa</taxon>
        <taxon>Ecdysozoa</taxon>
        <taxon>Arthropoda</taxon>
        <taxon>Hexapoda</taxon>
        <taxon>Insecta</taxon>
        <taxon>Pterygota</taxon>
        <taxon>Neoptera</taxon>
        <taxon>Endopterygota</taxon>
        <taxon>Lepidoptera</taxon>
        <taxon>Glossata</taxon>
        <taxon>Ditrysia</taxon>
        <taxon>Papilionoidea</taxon>
        <taxon>Papilionidae</taxon>
        <taxon>Parnassiinae</taxon>
        <taxon>Parnassini</taxon>
        <taxon>Parnassius</taxon>
        <taxon>Parnassius</taxon>
    </lineage>
</organism>
<gene>
    <name evidence="1" type="ORF">PAPOLLO_LOCUS325</name>
</gene>
<dbReference type="Proteomes" id="UP000691718">
    <property type="component" value="Unassembled WGS sequence"/>
</dbReference>
<sequence length="104" mass="11338">MQPTGEGFKISNSGIETLAYTDDIVILADSPEDVRAEAGARSVGLVFNPTKCPTLHMKIDCESVVQDTAFNIQGEPMKSIGPNDYYEVSEYPRALTSGRLIRAQ</sequence>
<dbReference type="AlphaFoldDB" id="A0A8S3VYK1"/>
<evidence type="ECO:0000313" key="2">
    <source>
        <dbReference type="Proteomes" id="UP000691718"/>
    </source>
</evidence>
<comment type="caution">
    <text evidence="1">The sequence shown here is derived from an EMBL/GenBank/DDBJ whole genome shotgun (WGS) entry which is preliminary data.</text>
</comment>
<dbReference type="EMBL" id="CAJQZP010000008">
    <property type="protein sequence ID" value="CAG4931250.1"/>
    <property type="molecule type" value="Genomic_DNA"/>
</dbReference>
<evidence type="ECO:0000313" key="1">
    <source>
        <dbReference type="EMBL" id="CAG4931250.1"/>
    </source>
</evidence>